<dbReference type="EMBL" id="MKHE01000019">
    <property type="protein sequence ID" value="OWK05756.1"/>
    <property type="molecule type" value="Genomic_DNA"/>
</dbReference>
<sequence>MEGGRCFLTGNGAGPFSWPADNVSVLAASLPGREESRPGTGDGTVPVCAGVAQLIWASGPPGQYTLGPSPEVRARRADLAPQEFLACLGLSAGPALKAPGVSQDFLECWGRKEKWGQRASLGLLATGDPQADQGNEASRGRKEIVALQAPQANLGLLVNLAVRVPQAPQVLPLQRSCQPRDHPTTSSPSSRALSSAPFLVPDGTSPSLRLRSPLHLRQSLADENFEPQRSPKVTEQTGGHSWSEIRL</sequence>
<feature type="compositionally biased region" description="Low complexity" evidence="1">
    <location>
        <begin position="184"/>
        <end position="197"/>
    </location>
</feature>
<accession>A0A212CI91</accession>
<evidence type="ECO:0000313" key="3">
    <source>
        <dbReference type="Proteomes" id="UP000242450"/>
    </source>
</evidence>
<evidence type="ECO:0000256" key="1">
    <source>
        <dbReference type="SAM" id="MobiDB-lite"/>
    </source>
</evidence>
<organism evidence="2 3">
    <name type="scientific">Cervus elaphus hippelaphus</name>
    <name type="common">European red deer</name>
    <dbReference type="NCBI Taxonomy" id="46360"/>
    <lineage>
        <taxon>Eukaryota</taxon>
        <taxon>Metazoa</taxon>
        <taxon>Chordata</taxon>
        <taxon>Craniata</taxon>
        <taxon>Vertebrata</taxon>
        <taxon>Euteleostomi</taxon>
        <taxon>Mammalia</taxon>
        <taxon>Eutheria</taxon>
        <taxon>Laurasiatheria</taxon>
        <taxon>Artiodactyla</taxon>
        <taxon>Ruminantia</taxon>
        <taxon>Pecora</taxon>
        <taxon>Cervidae</taxon>
        <taxon>Cervinae</taxon>
        <taxon>Cervus</taxon>
    </lineage>
</organism>
<proteinExistence type="predicted"/>
<keyword evidence="3" id="KW-1185">Reference proteome</keyword>
<protein>
    <submittedName>
        <fullName evidence="2">Uncharacterized protein</fullName>
    </submittedName>
</protein>
<comment type="caution">
    <text evidence="2">The sequence shown here is derived from an EMBL/GenBank/DDBJ whole genome shotgun (WGS) entry which is preliminary data.</text>
</comment>
<feature type="compositionally biased region" description="Polar residues" evidence="1">
    <location>
        <begin position="231"/>
        <end position="240"/>
    </location>
</feature>
<evidence type="ECO:0000313" key="2">
    <source>
        <dbReference type="EMBL" id="OWK05756.1"/>
    </source>
</evidence>
<feature type="region of interest" description="Disordered" evidence="1">
    <location>
        <begin position="172"/>
        <end position="247"/>
    </location>
</feature>
<dbReference type="Proteomes" id="UP000242450">
    <property type="component" value="Chromosome 19"/>
</dbReference>
<name>A0A212CI91_CEREH</name>
<dbReference type="AlphaFoldDB" id="A0A212CI91"/>
<reference evidence="2 3" key="1">
    <citation type="journal article" date="2018" name="Mol. Genet. Genomics">
        <title>The red deer Cervus elaphus genome CerEla1.0: sequencing, annotating, genes, and chromosomes.</title>
        <authorList>
            <person name="Bana N.A."/>
            <person name="Nyiri A."/>
            <person name="Nagy J."/>
            <person name="Frank K."/>
            <person name="Nagy T."/>
            <person name="Steger V."/>
            <person name="Schiller M."/>
            <person name="Lakatos P."/>
            <person name="Sugar L."/>
            <person name="Horn P."/>
            <person name="Barta E."/>
            <person name="Orosz L."/>
        </authorList>
    </citation>
    <scope>NUCLEOTIDE SEQUENCE [LARGE SCALE GENOMIC DNA]</scope>
    <source>
        <strain evidence="2">Hungarian</strain>
    </source>
</reference>
<gene>
    <name evidence="2" type="ORF">Celaphus_00012774</name>
</gene>
<feature type="compositionally biased region" description="Low complexity" evidence="1">
    <location>
        <begin position="205"/>
        <end position="219"/>
    </location>
</feature>